<sequence length="68" mass="7411">MSVGRTLDMMEEHSSNVIMDEKGFFSGSLLVLLTHDLAKQKNGSHSSLRYPAGHTGLIAYSESPICKS</sequence>
<dbReference type="EMBL" id="OX597819">
    <property type="protein sequence ID" value="CAI9724931.1"/>
    <property type="molecule type" value="Genomic_DNA"/>
</dbReference>
<gene>
    <name evidence="1" type="ORF">OCTVUL_1B029276</name>
</gene>
<proteinExistence type="predicted"/>
<organism evidence="1 2">
    <name type="scientific">Octopus vulgaris</name>
    <name type="common">Common octopus</name>
    <dbReference type="NCBI Taxonomy" id="6645"/>
    <lineage>
        <taxon>Eukaryota</taxon>
        <taxon>Metazoa</taxon>
        <taxon>Spiralia</taxon>
        <taxon>Lophotrochozoa</taxon>
        <taxon>Mollusca</taxon>
        <taxon>Cephalopoda</taxon>
        <taxon>Coleoidea</taxon>
        <taxon>Octopodiformes</taxon>
        <taxon>Octopoda</taxon>
        <taxon>Incirrata</taxon>
        <taxon>Octopodidae</taxon>
        <taxon>Octopus</taxon>
    </lineage>
</organism>
<dbReference type="AlphaFoldDB" id="A0AA36B0D8"/>
<name>A0AA36B0D8_OCTVU</name>
<evidence type="ECO:0000313" key="2">
    <source>
        <dbReference type="Proteomes" id="UP001162480"/>
    </source>
</evidence>
<dbReference type="Proteomes" id="UP001162480">
    <property type="component" value="Chromosome 6"/>
</dbReference>
<evidence type="ECO:0000313" key="1">
    <source>
        <dbReference type="EMBL" id="CAI9724931.1"/>
    </source>
</evidence>
<accession>A0AA36B0D8</accession>
<reference evidence="1" key="1">
    <citation type="submission" date="2023-08" db="EMBL/GenBank/DDBJ databases">
        <authorList>
            <person name="Alioto T."/>
            <person name="Alioto T."/>
            <person name="Gomez Garrido J."/>
        </authorList>
    </citation>
    <scope>NUCLEOTIDE SEQUENCE</scope>
</reference>
<keyword evidence="2" id="KW-1185">Reference proteome</keyword>
<protein>
    <submittedName>
        <fullName evidence="1">Uncharacterized protein</fullName>
    </submittedName>
</protein>